<evidence type="ECO:0000256" key="2">
    <source>
        <dbReference type="PROSITE-ProRule" id="PRU00023"/>
    </source>
</evidence>
<dbReference type="EMBL" id="MIKG01000003">
    <property type="protein sequence ID" value="RAO66389.1"/>
    <property type="molecule type" value="Genomic_DNA"/>
</dbReference>
<evidence type="ECO:0000256" key="1">
    <source>
        <dbReference type="ARBA" id="ARBA00022737"/>
    </source>
</evidence>
<dbReference type="GO" id="GO:0009116">
    <property type="term" value="P:nucleoside metabolic process"/>
    <property type="evidence" value="ECO:0007669"/>
    <property type="project" value="InterPro"/>
</dbReference>
<evidence type="ECO:0000259" key="5">
    <source>
        <dbReference type="Pfam" id="PF24883"/>
    </source>
</evidence>
<evidence type="ECO:0000313" key="7">
    <source>
        <dbReference type="Proteomes" id="UP000249363"/>
    </source>
</evidence>
<dbReference type="Pfam" id="PF24883">
    <property type="entry name" value="NPHP3_N"/>
    <property type="match status" value="1"/>
</dbReference>
<dbReference type="InterPro" id="IPR056884">
    <property type="entry name" value="NPHP3-like_N"/>
</dbReference>
<dbReference type="SUPFAM" id="SSF48403">
    <property type="entry name" value="Ankyrin repeat"/>
    <property type="match status" value="2"/>
</dbReference>
<dbReference type="PANTHER" id="PTHR46082">
    <property type="entry name" value="ATP/GTP-BINDING PROTEIN-RELATED"/>
    <property type="match status" value="1"/>
</dbReference>
<feature type="repeat" description="ANK" evidence="2">
    <location>
        <begin position="1392"/>
        <end position="1424"/>
    </location>
</feature>
<feature type="repeat" description="ANK" evidence="2">
    <location>
        <begin position="964"/>
        <end position="987"/>
    </location>
</feature>
<dbReference type="InterPro" id="IPR035994">
    <property type="entry name" value="Nucleoside_phosphorylase_sf"/>
</dbReference>
<evidence type="ECO:0000259" key="4">
    <source>
        <dbReference type="Pfam" id="PF22939"/>
    </source>
</evidence>
<proteinExistence type="predicted"/>
<feature type="domain" description="Nephrocystin 3-like N-terminal" evidence="5">
    <location>
        <begin position="380"/>
        <end position="552"/>
    </location>
</feature>
<dbReference type="GO" id="GO:0003824">
    <property type="term" value="F:catalytic activity"/>
    <property type="evidence" value="ECO:0007669"/>
    <property type="project" value="InterPro"/>
</dbReference>
<dbReference type="PRINTS" id="PR01415">
    <property type="entry name" value="ANKYRIN"/>
</dbReference>
<evidence type="ECO:0000313" key="6">
    <source>
        <dbReference type="EMBL" id="RAO66389.1"/>
    </source>
</evidence>
<dbReference type="Pfam" id="PF12796">
    <property type="entry name" value="Ank_2"/>
    <property type="match status" value="3"/>
</dbReference>
<accession>A0A364KS64</accession>
<feature type="repeat" description="ANK" evidence="2">
    <location>
        <begin position="1359"/>
        <end position="1391"/>
    </location>
</feature>
<dbReference type="RefSeq" id="XP_040730906.1">
    <property type="nucleotide sequence ID" value="XM_040874544.1"/>
</dbReference>
<dbReference type="SUPFAM" id="SSF52540">
    <property type="entry name" value="P-loop containing nucleoside triphosphate hydrolases"/>
    <property type="match status" value="1"/>
</dbReference>
<dbReference type="PROSITE" id="PS50297">
    <property type="entry name" value="ANK_REP_REGION"/>
    <property type="match status" value="7"/>
</dbReference>
<keyword evidence="1" id="KW-0677">Repeat</keyword>
<dbReference type="Pfam" id="PF22939">
    <property type="entry name" value="WHD_GPIID"/>
    <property type="match status" value="1"/>
</dbReference>
<dbReference type="InterPro" id="IPR000845">
    <property type="entry name" value="Nucleoside_phosphorylase_d"/>
</dbReference>
<dbReference type="InterPro" id="IPR054471">
    <property type="entry name" value="GPIID_WHD"/>
</dbReference>
<keyword evidence="7" id="KW-1185">Reference proteome</keyword>
<comment type="caution">
    <text evidence="6">The sequence shown here is derived from an EMBL/GenBank/DDBJ whole genome shotgun (WGS) entry which is preliminary data.</text>
</comment>
<dbReference type="InterPro" id="IPR053137">
    <property type="entry name" value="NLR-like"/>
</dbReference>
<feature type="domain" description="GPI inositol-deacylase winged helix" evidence="4">
    <location>
        <begin position="667"/>
        <end position="746"/>
    </location>
</feature>
<dbReference type="InterPro" id="IPR027417">
    <property type="entry name" value="P-loop_NTPase"/>
</dbReference>
<dbReference type="InterPro" id="IPR002110">
    <property type="entry name" value="Ankyrin_rpt"/>
</dbReference>
<feature type="repeat" description="ANK" evidence="2">
    <location>
        <begin position="1032"/>
        <end position="1064"/>
    </location>
</feature>
<name>A0A364KS64_TALAM</name>
<dbReference type="PANTHER" id="PTHR46082:SF11">
    <property type="entry name" value="AAA+ ATPASE DOMAIN-CONTAINING PROTEIN-RELATED"/>
    <property type="match status" value="1"/>
</dbReference>
<organism evidence="6 7">
    <name type="scientific">Talaromyces amestolkiae</name>
    <dbReference type="NCBI Taxonomy" id="1196081"/>
    <lineage>
        <taxon>Eukaryota</taxon>
        <taxon>Fungi</taxon>
        <taxon>Dikarya</taxon>
        <taxon>Ascomycota</taxon>
        <taxon>Pezizomycotina</taxon>
        <taxon>Eurotiomycetes</taxon>
        <taxon>Eurotiomycetidae</taxon>
        <taxon>Eurotiales</taxon>
        <taxon>Trichocomaceae</taxon>
        <taxon>Talaromyces</taxon>
        <taxon>Talaromyces sect. Talaromyces</taxon>
    </lineage>
</organism>
<feature type="repeat" description="ANK" evidence="2">
    <location>
        <begin position="1065"/>
        <end position="1091"/>
    </location>
</feature>
<feature type="repeat" description="ANK" evidence="2">
    <location>
        <begin position="1165"/>
        <end position="1197"/>
    </location>
</feature>
<gene>
    <name evidence="6" type="ORF">BHQ10_002401</name>
</gene>
<keyword evidence="2" id="KW-0040">ANK repeat</keyword>
<dbReference type="OrthoDB" id="4222114at2759"/>
<dbReference type="Pfam" id="PF00023">
    <property type="entry name" value="Ank"/>
    <property type="match status" value="2"/>
</dbReference>
<feature type="domain" description="Nucleoside phosphorylase" evidence="3">
    <location>
        <begin position="16"/>
        <end position="308"/>
    </location>
</feature>
<dbReference type="Gene3D" id="3.40.50.300">
    <property type="entry name" value="P-loop containing nucleotide triphosphate hydrolases"/>
    <property type="match status" value="1"/>
</dbReference>
<sequence>MATVSKSLLKPHDYTVAWICALAIEMAAAEAMLDERHSLPTISGDDNTYVAGRVGSHNVIIACLPAGVYGTTSAANVASQMRLTFKSIRFGLMVGIAGGVPSADHDIRLGDVVVGKPTRDFGGVIQYDYGKAVAGGYLERTGVLNKPPTILLTAMTALQSAHIANKSRIPDLIADLAERHPRMKEKFTYDSRREDLLFESQYHHSDRATTCDECDRQRLVTRAPRDRNDPVIHYGLIASGNQVMKDAQNREKLARELGILCFEMEAAGLVDTFPCLVIRGICDYADSHKNKQWQEYAAATAAAYAKELVTMVHALQVVDTPSVMPITDVVHKSKAMAKLRGSSTWVAKPNGELDETMLRRISTYEHEKIHQRLARKRVMGTAQWFLDHPDFQAWLKEKRFSRLWCSGKIGSGKTTIATAAIDEAKYRLSNNLASTAFFYCESDRPDELNGSYILSSLIRQLCNYLRVKNRRCPGDVADALNRFFGKDRVFPDFEDLKGLMFQLFKLVPDTVYIIDGLDALNPSQSKDLFEFFRSLFCGSGSPPESRILFFSREQLPGYTGIPLFMAGARQISTTSNVMPDLQVYIDTSVTDKLMTRKLTDDLALLDEVKRVLLEESSGMFLWVYLQLEILWQECFTDNRIRSALRDLPTDLEETYRRCVRRMTFANSYALRVLQWVSFAARPLHIDELREAVAFDLEDMTWDAGKIPQADVVIGCGANLVAVDPSDQCVRFAHPSVKTYLLKDSDSASLIPRYPKSDRQGELQCGEFCVAYLSFSNFNLALVKPANETEVVKVPNAQLLAGDALTSPFVRFFWGRGKNPKPPTQVQFRRIGSATIPDRSQYKFLDYAVTHWALQTKEITFKSLVWEKFERLSLSFNETWNFHPWVIGGRSQISRLHGLFGWAVENEHLPLLALALNSERDIRLICNLPLIDERLPALHLASKMGLVDVVRLLLPVCQLNLQDEEGYTALHHAASKGHVRVVVILLNKANIKIGIPSKTQVTPLWLAASHGHCDVVQALAERQADFEAEDSEMRRTPLIMAASNGHRAVVDYLVSNRAYLEAKDAGGRTPLSWAITNEHVDTIELLLERGANPACKFANKGQLLLRVAQTGHAAIMHLLVKDLTTNLNTTDDNGLTGLRWAVQNKNLEIANILLDAGADREIRDARGQTPLLWAARNNHEALTDLLLKKGAVVYAQDKEKRTALFWAVKNSREGLVKLLLDRIGDQHAGRKRLLNAIALRTAQMRTQDTVESSLGANGDFEDKTPLLSAVRKSHEWLTQQFMEIVPNVDRETILKEAASMWSTVNGQMSLLEMLVGKKSKDDIDESYMRTSLLQAAEKGDEHRAKLMVAKGADIHGRNLYGETALWWAARNGHASLVEFFYDKGADIESKDKFGLTPLAWAVEKGYWDVVKLLVGWGADIRARDKSGQTPLTRADGKGMRNLLVGE</sequence>
<dbReference type="Pfam" id="PF01048">
    <property type="entry name" value="PNP_UDP_1"/>
    <property type="match status" value="1"/>
</dbReference>
<dbReference type="InterPro" id="IPR036770">
    <property type="entry name" value="Ankyrin_rpt-contain_sf"/>
</dbReference>
<evidence type="ECO:0000259" key="3">
    <source>
        <dbReference type="Pfam" id="PF01048"/>
    </source>
</evidence>
<reference evidence="6 7" key="1">
    <citation type="journal article" date="2017" name="Biotechnol. Biofuels">
        <title>Differential beta-glucosidase expression as a function of carbon source availability in Talaromyces amestolkiae: a genomic and proteomic approach.</title>
        <authorList>
            <person name="de Eugenio L.I."/>
            <person name="Mendez-Liter J.A."/>
            <person name="Nieto-Dominguez M."/>
            <person name="Alonso L."/>
            <person name="Gil-Munoz J."/>
            <person name="Barriuso J."/>
            <person name="Prieto A."/>
            <person name="Martinez M.J."/>
        </authorList>
    </citation>
    <scope>NUCLEOTIDE SEQUENCE [LARGE SCALE GENOMIC DNA]</scope>
    <source>
        <strain evidence="6 7">CIB</strain>
    </source>
</reference>
<dbReference type="STRING" id="1196081.A0A364KS64"/>
<dbReference type="SMART" id="SM00248">
    <property type="entry name" value="ANK"/>
    <property type="match status" value="12"/>
</dbReference>
<feature type="repeat" description="ANK" evidence="2">
    <location>
        <begin position="998"/>
        <end position="1030"/>
    </location>
</feature>
<dbReference type="SUPFAM" id="SSF53167">
    <property type="entry name" value="Purine and uridine phosphorylases"/>
    <property type="match status" value="1"/>
</dbReference>
<dbReference type="Proteomes" id="UP000249363">
    <property type="component" value="Unassembled WGS sequence"/>
</dbReference>
<feature type="repeat" description="ANK" evidence="2">
    <location>
        <begin position="1132"/>
        <end position="1164"/>
    </location>
</feature>
<dbReference type="Gene3D" id="1.25.40.20">
    <property type="entry name" value="Ankyrin repeat-containing domain"/>
    <property type="match status" value="4"/>
</dbReference>
<dbReference type="PROSITE" id="PS50088">
    <property type="entry name" value="ANK_REPEAT"/>
    <property type="match status" value="8"/>
</dbReference>
<protein>
    <submittedName>
        <fullName evidence="6">Uncharacterized protein</fullName>
    </submittedName>
</protein>
<dbReference type="GeneID" id="63791618"/>
<dbReference type="Gene3D" id="3.40.50.1580">
    <property type="entry name" value="Nucleoside phosphorylase domain"/>
    <property type="match status" value="1"/>
</dbReference>